<gene>
    <name evidence="2" type="ORF">FSC454_09040</name>
</gene>
<dbReference type="RefSeq" id="WP_066046636.1">
    <property type="nucleotide sequence ID" value="NZ_CP018093.1"/>
</dbReference>
<sequence>MKKIIFLALVFIFICSRSNAQNIFNDYSIVKTIHDNKNFNYVVISRIYKKYPNVMFLTMRGGGVTSLDISNPSDPKILDHW</sequence>
<dbReference type="Proteomes" id="UP000182459">
    <property type="component" value="Chromosome"/>
</dbReference>
<keyword evidence="1" id="KW-0732">Signal</keyword>
<feature type="signal peptide" evidence="1">
    <location>
        <begin position="1"/>
        <end position="20"/>
    </location>
</feature>
<proteinExistence type="predicted"/>
<dbReference type="EMBL" id="CP018093">
    <property type="protein sequence ID" value="APD51202.1"/>
    <property type="molecule type" value="Genomic_DNA"/>
</dbReference>
<reference evidence="2 3" key="1">
    <citation type="submission" date="2016-11" db="EMBL/GenBank/DDBJ databases">
        <authorList>
            <person name="Hagglund E."/>
            <person name="Bystrom M."/>
            <person name="Naslund J."/>
            <person name="Stenberg P."/>
            <person name="Sjodin A."/>
        </authorList>
    </citation>
    <scope>NUCLEOTIDE SEQUENCE [LARGE SCALE GENOMIC DNA]</scope>
    <source>
        <strain evidence="2 3">CCUG 58020</strain>
    </source>
</reference>
<dbReference type="KEGG" id="fhi:FSC454_09040"/>
<evidence type="ECO:0000313" key="2">
    <source>
        <dbReference type="EMBL" id="APD51202.1"/>
    </source>
</evidence>
<name>A0AAC9J804_9GAMM</name>
<dbReference type="AlphaFoldDB" id="A0AAC9J804"/>
<organism evidence="2 3">
    <name type="scientific">Francisella hispaniensis FSC454</name>
    <dbReference type="NCBI Taxonomy" id="1088883"/>
    <lineage>
        <taxon>Bacteria</taxon>
        <taxon>Pseudomonadati</taxon>
        <taxon>Pseudomonadota</taxon>
        <taxon>Gammaproteobacteria</taxon>
        <taxon>Thiotrichales</taxon>
        <taxon>Francisellaceae</taxon>
        <taxon>Francisella</taxon>
    </lineage>
</organism>
<accession>A0AAC9J804</accession>
<feature type="chain" id="PRO_5042153787" evidence="1">
    <location>
        <begin position="21"/>
        <end position="81"/>
    </location>
</feature>
<evidence type="ECO:0000256" key="1">
    <source>
        <dbReference type="SAM" id="SignalP"/>
    </source>
</evidence>
<evidence type="ECO:0000313" key="3">
    <source>
        <dbReference type="Proteomes" id="UP000182459"/>
    </source>
</evidence>
<protein>
    <submittedName>
        <fullName evidence="2">Uncharacterized protein</fullName>
    </submittedName>
</protein>
<keyword evidence="3" id="KW-1185">Reference proteome</keyword>